<dbReference type="RefSeq" id="WP_143085956.1">
    <property type="nucleotide sequence ID" value="NZ_FOVE01000003.1"/>
</dbReference>
<sequence length="157" mass="17153">MYQRIFVPVGADESSACVVEEASRLAAALHARICLAQVVDTSQFADDPLELAHELRLSEAEREHDDRRAALHRSLEARAQPLQAAGIETDTRLVEKFGGKICDAIVKAAADWKADLIVMGTHGRGGIRHFLMGSVAEGVLHHTRIPILLVHDTSDDD</sequence>
<dbReference type="GO" id="GO:0005737">
    <property type="term" value="C:cytoplasm"/>
    <property type="evidence" value="ECO:0007669"/>
    <property type="project" value="UniProtKB-SubCell"/>
</dbReference>
<organism evidence="4 5">
    <name type="scientific">Formivibrio citricus</name>
    <dbReference type="NCBI Taxonomy" id="83765"/>
    <lineage>
        <taxon>Bacteria</taxon>
        <taxon>Pseudomonadati</taxon>
        <taxon>Pseudomonadota</taxon>
        <taxon>Betaproteobacteria</taxon>
        <taxon>Neisseriales</taxon>
        <taxon>Chitinibacteraceae</taxon>
        <taxon>Formivibrio</taxon>
    </lineage>
</organism>
<dbReference type="PIRSF" id="PIRSF006276">
    <property type="entry name" value="UspA"/>
    <property type="match status" value="1"/>
</dbReference>
<dbReference type="STRING" id="83765.SAMN05660284_00619"/>
<dbReference type="InterPro" id="IPR014729">
    <property type="entry name" value="Rossmann-like_a/b/a_fold"/>
</dbReference>
<evidence type="ECO:0000256" key="2">
    <source>
        <dbReference type="PIRNR" id="PIRNR006276"/>
    </source>
</evidence>
<evidence type="ECO:0000313" key="5">
    <source>
        <dbReference type="Proteomes" id="UP000242869"/>
    </source>
</evidence>
<keyword evidence="2" id="KW-0963">Cytoplasm</keyword>
<name>A0A1I4WI83_9NEIS</name>
<gene>
    <name evidence="4" type="ORF">SAMN05660284_00619</name>
</gene>
<dbReference type="Gene3D" id="3.40.50.620">
    <property type="entry name" value="HUPs"/>
    <property type="match status" value="1"/>
</dbReference>
<evidence type="ECO:0000259" key="3">
    <source>
        <dbReference type="Pfam" id="PF00582"/>
    </source>
</evidence>
<dbReference type="OrthoDB" id="8547832at2"/>
<dbReference type="PRINTS" id="PR01438">
    <property type="entry name" value="UNVRSLSTRESS"/>
</dbReference>
<feature type="domain" description="UspA" evidence="3">
    <location>
        <begin position="1"/>
        <end position="151"/>
    </location>
</feature>
<reference evidence="5" key="1">
    <citation type="submission" date="2016-10" db="EMBL/GenBank/DDBJ databases">
        <authorList>
            <person name="Varghese N."/>
            <person name="Submissions S."/>
        </authorList>
    </citation>
    <scope>NUCLEOTIDE SEQUENCE [LARGE SCALE GENOMIC DNA]</scope>
    <source>
        <strain evidence="5">DSM 6150</strain>
    </source>
</reference>
<dbReference type="Proteomes" id="UP000242869">
    <property type="component" value="Unassembled WGS sequence"/>
</dbReference>
<dbReference type="SUPFAM" id="SSF52402">
    <property type="entry name" value="Adenine nucleotide alpha hydrolases-like"/>
    <property type="match status" value="1"/>
</dbReference>
<dbReference type="PANTHER" id="PTHR46268">
    <property type="entry name" value="STRESS RESPONSE PROTEIN NHAX"/>
    <property type="match status" value="1"/>
</dbReference>
<dbReference type="PANTHER" id="PTHR46268:SF6">
    <property type="entry name" value="UNIVERSAL STRESS PROTEIN UP12"/>
    <property type="match status" value="1"/>
</dbReference>
<comment type="subcellular location">
    <subcellularLocation>
        <location evidence="2">Cytoplasm</location>
    </subcellularLocation>
</comment>
<dbReference type="CDD" id="cd00293">
    <property type="entry name" value="USP-like"/>
    <property type="match status" value="1"/>
</dbReference>
<keyword evidence="5" id="KW-1185">Reference proteome</keyword>
<evidence type="ECO:0000256" key="1">
    <source>
        <dbReference type="ARBA" id="ARBA00008791"/>
    </source>
</evidence>
<protein>
    <recommendedName>
        <fullName evidence="2">Universal stress protein</fullName>
    </recommendedName>
</protein>
<comment type="similarity">
    <text evidence="1 2">Belongs to the universal stress protein A family.</text>
</comment>
<dbReference type="InterPro" id="IPR006015">
    <property type="entry name" value="Universal_stress_UspA"/>
</dbReference>
<dbReference type="Pfam" id="PF00582">
    <property type="entry name" value="Usp"/>
    <property type="match status" value="1"/>
</dbReference>
<dbReference type="EMBL" id="FOVE01000003">
    <property type="protein sequence ID" value="SFN13137.1"/>
    <property type="molecule type" value="Genomic_DNA"/>
</dbReference>
<dbReference type="AlphaFoldDB" id="A0A1I4WI83"/>
<proteinExistence type="inferred from homology"/>
<dbReference type="InterPro" id="IPR006016">
    <property type="entry name" value="UspA"/>
</dbReference>
<evidence type="ECO:0000313" key="4">
    <source>
        <dbReference type="EMBL" id="SFN13137.1"/>
    </source>
</evidence>
<accession>A0A1I4WI83</accession>